<evidence type="ECO:0000256" key="1">
    <source>
        <dbReference type="SAM" id="SignalP"/>
    </source>
</evidence>
<reference evidence="2 3" key="1">
    <citation type="submission" date="2015-09" db="EMBL/GenBank/DDBJ databases">
        <title>Complete genome sequence of Defluviimonas alba cai42t isolated from an oilfield in Xinjiang.</title>
        <authorList>
            <person name="Geng S."/>
            <person name="Pan X."/>
            <person name="Wu X."/>
        </authorList>
    </citation>
    <scope>NUCLEOTIDE SEQUENCE [LARGE SCALE GENOMIC DNA]</scope>
    <source>
        <strain evidence="3">cai42</strain>
    </source>
</reference>
<feature type="signal peptide" evidence="1">
    <location>
        <begin position="1"/>
        <end position="17"/>
    </location>
</feature>
<dbReference type="KEGG" id="daa:AKL17_1342"/>
<gene>
    <name evidence="2" type="ORF">AKL17_1342</name>
</gene>
<organism evidence="2 3">
    <name type="scientific">Frigidibacter mobilis</name>
    <dbReference type="NCBI Taxonomy" id="1335048"/>
    <lineage>
        <taxon>Bacteria</taxon>
        <taxon>Pseudomonadati</taxon>
        <taxon>Pseudomonadota</taxon>
        <taxon>Alphaproteobacteria</taxon>
        <taxon>Rhodobacterales</taxon>
        <taxon>Paracoccaceae</taxon>
        <taxon>Frigidibacter</taxon>
    </lineage>
</organism>
<dbReference type="EMBL" id="CP012661">
    <property type="protein sequence ID" value="AMY68597.1"/>
    <property type="molecule type" value="Genomic_DNA"/>
</dbReference>
<keyword evidence="2" id="KW-0449">Lipoprotein</keyword>
<feature type="chain" id="PRO_5007811632" evidence="1">
    <location>
        <begin position="18"/>
        <end position="153"/>
    </location>
</feature>
<protein>
    <submittedName>
        <fullName evidence="2">Lipoprotein</fullName>
    </submittedName>
</protein>
<accession>A0A159Z149</accession>
<dbReference type="RefSeq" id="WP_166507039.1">
    <property type="nucleotide sequence ID" value="NZ_CP012661.1"/>
</dbReference>
<keyword evidence="3" id="KW-1185">Reference proteome</keyword>
<sequence>MRLALALMLATSLAACATVRESRVNPFNWFGRAESQPTTAPPAQEVSDGRVQVDQVTRMELKQMPGGAILSVAGLPPTQGWWNAELIALDPDEAPVDGVLTYRFVVAKPKRLTPASTPQSRELTAAHFLSDQTLAGVRRVVVVAAQNSMSSSR</sequence>
<dbReference type="AlphaFoldDB" id="A0A159Z149"/>
<proteinExistence type="predicted"/>
<dbReference type="Proteomes" id="UP000076128">
    <property type="component" value="Chromosome"/>
</dbReference>
<dbReference type="PATRIC" id="fig|1335048.3.peg.1394"/>
<dbReference type="STRING" id="1335048.AKL17_1342"/>
<evidence type="ECO:0000313" key="3">
    <source>
        <dbReference type="Proteomes" id="UP000076128"/>
    </source>
</evidence>
<name>A0A159Z149_9RHOB</name>
<keyword evidence="1" id="KW-0732">Signal</keyword>
<evidence type="ECO:0000313" key="2">
    <source>
        <dbReference type="EMBL" id="AMY68597.1"/>
    </source>
</evidence>
<dbReference type="PROSITE" id="PS51257">
    <property type="entry name" value="PROKAR_LIPOPROTEIN"/>
    <property type="match status" value="1"/>
</dbReference>